<name>A0A6G1J130_9PLEO</name>
<dbReference type="PANTHER" id="PTHR28133">
    <property type="entry name" value="REQUIRED FOR RESPIRATORY GROWTH PROTEIN 7, MITOCHONDRIAL"/>
    <property type="match status" value="1"/>
</dbReference>
<accession>A0A6G1J130</accession>
<dbReference type="Pfam" id="PF10356">
    <property type="entry name" value="RRG7"/>
    <property type="match status" value="2"/>
</dbReference>
<dbReference type="EMBL" id="MU005582">
    <property type="protein sequence ID" value="KAF2684214.1"/>
    <property type="molecule type" value="Genomic_DNA"/>
</dbReference>
<feature type="compositionally biased region" description="Low complexity" evidence="3">
    <location>
        <begin position="304"/>
        <end position="323"/>
    </location>
</feature>
<feature type="compositionally biased region" description="Basic and acidic residues" evidence="3">
    <location>
        <begin position="277"/>
        <end position="286"/>
    </location>
</feature>
<evidence type="ECO:0000256" key="2">
    <source>
        <dbReference type="ARBA" id="ARBA00023128"/>
    </source>
</evidence>
<organism evidence="4 5">
    <name type="scientific">Lentithecium fluviatile CBS 122367</name>
    <dbReference type="NCBI Taxonomy" id="1168545"/>
    <lineage>
        <taxon>Eukaryota</taxon>
        <taxon>Fungi</taxon>
        <taxon>Dikarya</taxon>
        <taxon>Ascomycota</taxon>
        <taxon>Pezizomycotina</taxon>
        <taxon>Dothideomycetes</taxon>
        <taxon>Pleosporomycetidae</taxon>
        <taxon>Pleosporales</taxon>
        <taxon>Massarineae</taxon>
        <taxon>Lentitheciaceae</taxon>
        <taxon>Lentithecium</taxon>
    </lineage>
</organism>
<comment type="subcellular location">
    <subcellularLocation>
        <location evidence="1">Mitochondrion</location>
    </subcellularLocation>
</comment>
<evidence type="ECO:0000256" key="3">
    <source>
        <dbReference type="SAM" id="MobiDB-lite"/>
    </source>
</evidence>
<gene>
    <name evidence="4" type="ORF">K458DRAFT_283299</name>
</gene>
<feature type="region of interest" description="Disordered" evidence="3">
    <location>
        <begin position="277"/>
        <end position="361"/>
    </location>
</feature>
<evidence type="ECO:0000256" key="1">
    <source>
        <dbReference type="ARBA" id="ARBA00004173"/>
    </source>
</evidence>
<evidence type="ECO:0000313" key="4">
    <source>
        <dbReference type="EMBL" id="KAF2684214.1"/>
    </source>
</evidence>
<feature type="non-terminal residue" evidence="4">
    <location>
        <position position="1"/>
    </location>
</feature>
<dbReference type="Proteomes" id="UP000799291">
    <property type="component" value="Unassembled WGS sequence"/>
</dbReference>
<dbReference type="Gene3D" id="3.40.1350.10">
    <property type="match status" value="1"/>
</dbReference>
<dbReference type="OrthoDB" id="20734at2759"/>
<dbReference type="InterPro" id="IPR018828">
    <property type="entry name" value="RRG7"/>
</dbReference>
<dbReference type="PANTHER" id="PTHR28133:SF1">
    <property type="entry name" value="REQUIRED FOR RESPIRATORY GROWTH PROTEIN 7, MITOCHONDRIAL"/>
    <property type="match status" value="1"/>
</dbReference>
<keyword evidence="2" id="KW-0496">Mitochondrion</keyword>
<feature type="compositionally biased region" description="Pro residues" evidence="3">
    <location>
        <begin position="324"/>
        <end position="348"/>
    </location>
</feature>
<dbReference type="AlphaFoldDB" id="A0A6G1J130"/>
<reference evidence="4" key="1">
    <citation type="journal article" date="2020" name="Stud. Mycol.">
        <title>101 Dothideomycetes genomes: a test case for predicting lifestyles and emergence of pathogens.</title>
        <authorList>
            <person name="Haridas S."/>
            <person name="Albert R."/>
            <person name="Binder M."/>
            <person name="Bloem J."/>
            <person name="Labutti K."/>
            <person name="Salamov A."/>
            <person name="Andreopoulos B."/>
            <person name="Baker S."/>
            <person name="Barry K."/>
            <person name="Bills G."/>
            <person name="Bluhm B."/>
            <person name="Cannon C."/>
            <person name="Castanera R."/>
            <person name="Culley D."/>
            <person name="Daum C."/>
            <person name="Ezra D."/>
            <person name="Gonzalez J."/>
            <person name="Henrissat B."/>
            <person name="Kuo A."/>
            <person name="Liang C."/>
            <person name="Lipzen A."/>
            <person name="Lutzoni F."/>
            <person name="Magnuson J."/>
            <person name="Mondo S."/>
            <person name="Nolan M."/>
            <person name="Ohm R."/>
            <person name="Pangilinan J."/>
            <person name="Park H.-J."/>
            <person name="Ramirez L."/>
            <person name="Alfaro M."/>
            <person name="Sun H."/>
            <person name="Tritt A."/>
            <person name="Yoshinaga Y."/>
            <person name="Zwiers L.-H."/>
            <person name="Turgeon B."/>
            <person name="Goodwin S."/>
            <person name="Spatafora J."/>
            <person name="Crous P."/>
            <person name="Grigoriev I."/>
        </authorList>
    </citation>
    <scope>NUCLEOTIDE SEQUENCE</scope>
    <source>
        <strain evidence="4">CBS 122367</strain>
    </source>
</reference>
<dbReference type="GO" id="GO:0005739">
    <property type="term" value="C:mitochondrion"/>
    <property type="evidence" value="ECO:0007669"/>
    <property type="project" value="UniProtKB-SubCell"/>
</dbReference>
<feature type="compositionally biased region" description="Basic residues" evidence="3">
    <location>
        <begin position="349"/>
        <end position="361"/>
    </location>
</feature>
<evidence type="ECO:0000313" key="5">
    <source>
        <dbReference type="Proteomes" id="UP000799291"/>
    </source>
</evidence>
<feature type="compositionally biased region" description="Low complexity" evidence="3">
    <location>
        <begin position="287"/>
        <end position="297"/>
    </location>
</feature>
<protein>
    <recommendedName>
        <fullName evidence="6">Restriction endonuclease type IV Mrr domain-containing protein</fullName>
    </recommendedName>
</protein>
<evidence type="ECO:0008006" key="6">
    <source>
        <dbReference type="Google" id="ProtNLM"/>
    </source>
</evidence>
<feature type="non-terminal residue" evidence="4">
    <location>
        <position position="361"/>
    </location>
</feature>
<sequence>LPQLPLASPHLIPRRIVTTSTSSPAPIDVPKLIVAPGSPHHNSLTSFLEYASRQKMDRRSTVYVGTHYEYIVSESLLRLGFSLFRTGGRADRGIDLLGHWVLPTLREPLPVVVQCKSLDSVCNPAHIRELEGSFQGTPAKWRNKDVLGLLVTTQNASRGVLESLGSSRWPLGFIKISRRGTIEQCLWNAAAQARGLEGVGVTVRYTPLVLLAGAEEGLEEEDLPPIINGKRKRRKRVPEKFRIAGAKKDIQLTWMGSPIFPEREGLDQETIKLMDIISHDSREPTKKTSTTATAPKALARTKAKSSAQTKAKTTAKPKPILTTTPPPTKTPRGRPPGSPDKPSIPSPTPRKRGRPKGSKNK</sequence>
<proteinExistence type="predicted"/>
<dbReference type="InterPro" id="IPR011856">
    <property type="entry name" value="tRNA_endonuc-like_dom_sf"/>
</dbReference>
<dbReference type="GO" id="GO:0003676">
    <property type="term" value="F:nucleic acid binding"/>
    <property type="evidence" value="ECO:0007669"/>
    <property type="project" value="InterPro"/>
</dbReference>
<keyword evidence="5" id="KW-1185">Reference proteome</keyword>